<dbReference type="GO" id="GO:1990904">
    <property type="term" value="C:ribonucleoprotein complex"/>
    <property type="evidence" value="ECO:0007669"/>
    <property type="project" value="UniProtKB-KW"/>
</dbReference>
<dbReference type="HAMAP" id="MF_01326_B">
    <property type="entry name" value="Ribosomal_uL24_B"/>
    <property type="match status" value="1"/>
</dbReference>
<evidence type="ECO:0000256" key="3">
    <source>
        <dbReference type="ARBA" id="ARBA00023274"/>
    </source>
</evidence>
<comment type="similarity">
    <text evidence="1 5">Belongs to the universal ribosomal protein uL24 family.</text>
</comment>
<dbReference type="OrthoDB" id="9807419at2"/>
<reference evidence="8" key="1">
    <citation type="submission" date="2015-05" db="EMBL/GenBank/DDBJ databases">
        <title>Draft genome sequence of 'Candidatus Phytoplasma Pruni' strain CX, a plant pathogenic bacterium.</title>
        <authorList>
            <person name="Lee I.-M."/>
            <person name="Bottner-Parker K.D."/>
            <person name="Shao J."/>
            <person name="Gundersen-Rindal D.E."/>
            <person name="Zhao Y."/>
            <person name="Davis R.E."/>
        </authorList>
    </citation>
    <scope>NUCLEOTIDE SEQUENCE [LARGE SCALE GENOMIC DNA]</scope>
    <source>
        <strain evidence="8">CX</strain>
    </source>
</reference>
<dbReference type="RefSeq" id="WP_017192002.1">
    <property type="nucleotide sequence ID" value="NZ_LHCF01000006.1"/>
</dbReference>
<keyword evidence="5" id="KW-0694">RNA-binding</keyword>
<comment type="caution">
    <text evidence="7">The sequence shown here is derived from an EMBL/GenBank/DDBJ whole genome shotgun (WGS) entry which is preliminary data.</text>
</comment>
<dbReference type="InterPro" id="IPR008991">
    <property type="entry name" value="Translation_prot_SH3-like_sf"/>
</dbReference>
<dbReference type="GO" id="GO:0003735">
    <property type="term" value="F:structural constituent of ribosome"/>
    <property type="evidence" value="ECO:0007669"/>
    <property type="project" value="InterPro"/>
</dbReference>
<dbReference type="InterPro" id="IPR003256">
    <property type="entry name" value="Ribosomal_uL24"/>
</dbReference>
<keyword evidence="3 5" id="KW-0687">Ribonucleoprotein</keyword>
<dbReference type="PANTHER" id="PTHR12903">
    <property type="entry name" value="MITOCHONDRIAL RIBOSOMAL PROTEIN L24"/>
    <property type="match status" value="1"/>
</dbReference>
<name>A0A0M1MZZ6_9MOLU</name>
<evidence type="ECO:0000313" key="7">
    <source>
        <dbReference type="EMBL" id="KOR75478.1"/>
    </source>
</evidence>
<comment type="function">
    <text evidence="5">One of the proteins that surrounds the polypeptide exit tunnel on the outside of the subunit.</text>
</comment>
<evidence type="ECO:0000313" key="8">
    <source>
        <dbReference type="Proteomes" id="UP000037386"/>
    </source>
</evidence>
<protein>
    <recommendedName>
        <fullName evidence="4 5">Large ribosomal subunit protein uL24</fullName>
    </recommendedName>
</protein>
<dbReference type="InterPro" id="IPR057264">
    <property type="entry name" value="Ribosomal_uL24_C"/>
</dbReference>
<sequence length="115" mass="12863">MYIKVGDIVAIIVGKDRFSTDEKDKKTFKSGKVVKVFFKEQKVLVEGINIATKHKTPSDNENKGNIVKEELPIHVSNVAVIDPVKNVPTRVGYRFESGKKVRYAKKSGTTLDISK</sequence>
<keyword evidence="2 5" id="KW-0689">Ribosomal protein</keyword>
<keyword evidence="5" id="KW-0699">rRNA-binding</keyword>
<gene>
    <name evidence="5 7" type="primary">rplX</name>
    <name evidence="7" type="ORF">CPX_001524</name>
</gene>
<evidence type="ECO:0000256" key="4">
    <source>
        <dbReference type="ARBA" id="ARBA00035206"/>
    </source>
</evidence>
<feature type="domain" description="Large ribosomal subunit protein uL24 C-terminal" evidence="6">
    <location>
        <begin position="48"/>
        <end position="110"/>
    </location>
</feature>
<evidence type="ECO:0000256" key="1">
    <source>
        <dbReference type="ARBA" id="ARBA00010618"/>
    </source>
</evidence>
<proteinExistence type="inferred from homology"/>
<dbReference type="Gene3D" id="2.30.30.30">
    <property type="match status" value="1"/>
</dbReference>
<comment type="subunit">
    <text evidence="5">Part of the 50S ribosomal subunit.</text>
</comment>
<dbReference type="Pfam" id="PF17136">
    <property type="entry name" value="ribosomal_L24"/>
    <property type="match status" value="1"/>
</dbReference>
<dbReference type="InterPro" id="IPR014722">
    <property type="entry name" value="Rib_uL2_dom2"/>
</dbReference>
<dbReference type="GO" id="GO:0005840">
    <property type="term" value="C:ribosome"/>
    <property type="evidence" value="ECO:0007669"/>
    <property type="project" value="UniProtKB-KW"/>
</dbReference>
<dbReference type="EMBL" id="LHCF01000006">
    <property type="protein sequence ID" value="KOR75478.1"/>
    <property type="molecule type" value="Genomic_DNA"/>
</dbReference>
<dbReference type="GO" id="GO:0019843">
    <property type="term" value="F:rRNA binding"/>
    <property type="evidence" value="ECO:0007669"/>
    <property type="project" value="UniProtKB-UniRule"/>
</dbReference>
<dbReference type="CDD" id="cd06089">
    <property type="entry name" value="KOW_RPL26"/>
    <property type="match status" value="1"/>
</dbReference>
<evidence type="ECO:0000259" key="6">
    <source>
        <dbReference type="Pfam" id="PF17136"/>
    </source>
</evidence>
<dbReference type="SUPFAM" id="SSF50104">
    <property type="entry name" value="Translation proteins SH3-like domain"/>
    <property type="match status" value="1"/>
</dbReference>
<accession>A0A0M1MZZ6</accession>
<dbReference type="AlphaFoldDB" id="A0A0M1MZZ6"/>
<dbReference type="Proteomes" id="UP000037386">
    <property type="component" value="Unassembled WGS sequence"/>
</dbReference>
<dbReference type="GO" id="GO:0006412">
    <property type="term" value="P:translation"/>
    <property type="evidence" value="ECO:0007669"/>
    <property type="project" value="UniProtKB-UniRule"/>
</dbReference>
<evidence type="ECO:0000256" key="2">
    <source>
        <dbReference type="ARBA" id="ARBA00022980"/>
    </source>
</evidence>
<dbReference type="PATRIC" id="fig|479893.3.peg.316"/>
<dbReference type="NCBIfam" id="TIGR01079">
    <property type="entry name" value="rplX_bact"/>
    <property type="match status" value="1"/>
</dbReference>
<comment type="function">
    <text evidence="5">One of two assembly initiator proteins, it binds directly to the 5'-end of the 23S rRNA, where it nucleates assembly of the 50S subunit.</text>
</comment>
<dbReference type="InterPro" id="IPR041988">
    <property type="entry name" value="Ribosomal_uL24_KOW"/>
</dbReference>
<evidence type="ECO:0000256" key="5">
    <source>
        <dbReference type="HAMAP-Rule" id="MF_01326"/>
    </source>
</evidence>
<organism evidence="7 8">
    <name type="scientific">Candidatus Phytoplasma pruni</name>
    <dbReference type="NCBI Taxonomy" id="479893"/>
    <lineage>
        <taxon>Bacteria</taxon>
        <taxon>Bacillati</taxon>
        <taxon>Mycoplasmatota</taxon>
        <taxon>Mollicutes</taxon>
        <taxon>Acholeplasmatales</taxon>
        <taxon>Acholeplasmataceae</taxon>
        <taxon>Candidatus Phytoplasma</taxon>
        <taxon>16SrIII (X-disease group)</taxon>
    </lineage>
</organism>
<dbReference type="STRING" id="479893.CPX_001524"/>